<dbReference type="EMBL" id="OUUW01000002">
    <property type="protein sequence ID" value="SPP76661.1"/>
    <property type="molecule type" value="Genomic_DNA"/>
</dbReference>
<evidence type="ECO:0000313" key="7">
    <source>
        <dbReference type="EMBL" id="SPP76661.1"/>
    </source>
</evidence>
<sequence>MKPISLFNFVLGFLLAAKVEAQSLALPTTAAVNNQSLGLPTGPENPYCKAQLCPRGKRHVACEKYTTPYHRSCLAAQPQLVNLTVHADMILKQHNAQRQLVASGKNSTLPRADRMVVMQWSEELATLAGYNARMCQAKHDECHNTHNFTHSGQNIIVFNMTHHVEDELLERLYPELLAIGVRTWWSEHANMTAADMELYPCDKKRQQLHRHFAVMAMEGNSHVGCAGIRYVTKGLTYFKLTCNYAKEPVCGQPIYRIRTEGCLTGRNKQYPALCSPNEVFA</sequence>
<comment type="similarity">
    <text evidence="2">Belongs to the CRISP family.</text>
</comment>
<evidence type="ECO:0000313" key="8">
    <source>
        <dbReference type="Proteomes" id="UP000268350"/>
    </source>
</evidence>
<evidence type="ECO:0000256" key="1">
    <source>
        <dbReference type="ARBA" id="ARBA00004613"/>
    </source>
</evidence>
<evidence type="ECO:0000256" key="2">
    <source>
        <dbReference type="ARBA" id="ARBA00009923"/>
    </source>
</evidence>
<protein>
    <submittedName>
        <fullName evidence="7">Blast:Venom allergen 3</fullName>
    </submittedName>
</protein>
<evidence type="ECO:0000256" key="5">
    <source>
        <dbReference type="SAM" id="SignalP"/>
    </source>
</evidence>
<keyword evidence="3" id="KW-0964">Secreted</keyword>
<organism evidence="7 8">
    <name type="scientific">Drosophila guanche</name>
    <name type="common">Fruit fly</name>
    <dbReference type="NCBI Taxonomy" id="7266"/>
    <lineage>
        <taxon>Eukaryota</taxon>
        <taxon>Metazoa</taxon>
        <taxon>Ecdysozoa</taxon>
        <taxon>Arthropoda</taxon>
        <taxon>Hexapoda</taxon>
        <taxon>Insecta</taxon>
        <taxon>Pterygota</taxon>
        <taxon>Neoptera</taxon>
        <taxon>Endopterygota</taxon>
        <taxon>Diptera</taxon>
        <taxon>Brachycera</taxon>
        <taxon>Muscomorpha</taxon>
        <taxon>Ephydroidea</taxon>
        <taxon>Drosophilidae</taxon>
        <taxon>Drosophila</taxon>
        <taxon>Sophophora</taxon>
    </lineage>
</organism>
<dbReference type="InterPro" id="IPR014044">
    <property type="entry name" value="CAP_dom"/>
</dbReference>
<reference evidence="8" key="1">
    <citation type="submission" date="2018-01" db="EMBL/GenBank/DDBJ databases">
        <authorList>
            <person name="Alioto T."/>
            <person name="Alioto T."/>
        </authorList>
    </citation>
    <scope>NUCLEOTIDE SEQUENCE [LARGE SCALE GENOMIC DNA]</scope>
</reference>
<evidence type="ECO:0000256" key="3">
    <source>
        <dbReference type="ARBA" id="ARBA00022525"/>
    </source>
</evidence>
<dbReference type="AlphaFoldDB" id="A0A3B0JV94"/>
<name>A0A3B0JV94_DROGU</name>
<dbReference type="Proteomes" id="UP000268350">
    <property type="component" value="Unassembled WGS sequence"/>
</dbReference>
<keyword evidence="8" id="KW-1185">Reference proteome</keyword>
<dbReference type="InterPro" id="IPR034763">
    <property type="entry name" value="P14a_insect"/>
</dbReference>
<dbReference type="Pfam" id="PF00188">
    <property type="entry name" value="CAP"/>
    <property type="match status" value="1"/>
</dbReference>
<proteinExistence type="inferred from homology"/>
<feature type="signal peptide" evidence="5">
    <location>
        <begin position="1"/>
        <end position="21"/>
    </location>
</feature>
<dbReference type="Gene3D" id="3.40.33.10">
    <property type="entry name" value="CAP"/>
    <property type="match status" value="1"/>
</dbReference>
<dbReference type="OrthoDB" id="414826at2759"/>
<keyword evidence="4 5" id="KW-0732">Signal</keyword>
<dbReference type="SUPFAM" id="SSF55797">
    <property type="entry name" value="PR-1-like"/>
    <property type="match status" value="1"/>
</dbReference>
<evidence type="ECO:0000256" key="4">
    <source>
        <dbReference type="ARBA" id="ARBA00022729"/>
    </source>
</evidence>
<dbReference type="InterPro" id="IPR035940">
    <property type="entry name" value="CAP_sf"/>
</dbReference>
<dbReference type="CDD" id="cd05380">
    <property type="entry name" value="CAP_euk"/>
    <property type="match status" value="1"/>
</dbReference>
<feature type="domain" description="SCP" evidence="6">
    <location>
        <begin position="85"/>
        <end position="251"/>
    </location>
</feature>
<dbReference type="GO" id="GO:0005576">
    <property type="term" value="C:extracellular region"/>
    <property type="evidence" value="ECO:0007669"/>
    <property type="project" value="UniProtKB-SubCell"/>
</dbReference>
<accession>A0A3B0JV94</accession>
<dbReference type="PIRSF" id="PIRSF038921">
    <property type="entry name" value="P14a"/>
    <property type="match status" value="1"/>
</dbReference>
<comment type="subcellular location">
    <subcellularLocation>
        <location evidence="1">Secreted</location>
    </subcellularLocation>
</comment>
<dbReference type="SMART" id="SM00198">
    <property type="entry name" value="SCP"/>
    <property type="match status" value="1"/>
</dbReference>
<evidence type="ECO:0000259" key="6">
    <source>
        <dbReference type="SMART" id="SM00198"/>
    </source>
</evidence>
<dbReference type="OMA" id="NYARAPV"/>
<gene>
    <name evidence="7" type="ORF">DGUA_6G007224</name>
</gene>
<feature type="chain" id="PRO_5017475328" evidence="5">
    <location>
        <begin position="22"/>
        <end position="281"/>
    </location>
</feature>